<feature type="domain" description="Major facilitator superfamily (MFS) profile" evidence="10">
    <location>
        <begin position="18"/>
        <end position="472"/>
    </location>
</feature>
<feature type="transmembrane region" description="Helical" evidence="9">
    <location>
        <begin position="93"/>
        <end position="112"/>
    </location>
</feature>
<dbReference type="InterPro" id="IPR050360">
    <property type="entry name" value="MFS_Sugar_Transporters"/>
</dbReference>
<evidence type="ECO:0000259" key="10">
    <source>
        <dbReference type="PROSITE" id="PS50850"/>
    </source>
</evidence>
<comment type="similarity">
    <text evidence="2 7">Belongs to the major facilitator superfamily. Sugar transporter (TC 2.A.1.1) family.</text>
</comment>
<keyword evidence="12" id="KW-1185">Reference proteome</keyword>
<protein>
    <submittedName>
        <fullName evidence="11">Sugar transporter STL1</fullName>
    </submittedName>
</protein>
<dbReference type="VEuPathDB" id="FungiDB:AB675_7673"/>
<accession>A0A0N1P0J9</accession>
<dbReference type="InterPro" id="IPR005828">
    <property type="entry name" value="MFS_sugar_transport-like"/>
</dbReference>
<feature type="transmembrane region" description="Helical" evidence="9">
    <location>
        <begin position="277"/>
        <end position="295"/>
    </location>
</feature>
<comment type="caution">
    <text evidence="11">The sequence shown here is derived from an EMBL/GenBank/DDBJ whole genome shotgun (WGS) entry which is preliminary data.</text>
</comment>
<dbReference type="AlphaFoldDB" id="A0A0N1P0J9"/>
<feature type="transmembrane region" description="Helical" evidence="9">
    <location>
        <begin position="345"/>
        <end position="363"/>
    </location>
</feature>
<keyword evidence="4 9" id="KW-0812">Transmembrane</keyword>
<feature type="transmembrane region" description="Helical" evidence="9">
    <location>
        <begin position="118"/>
        <end position="139"/>
    </location>
</feature>
<dbReference type="OrthoDB" id="2544694at2759"/>
<dbReference type="InterPro" id="IPR003663">
    <property type="entry name" value="Sugar/inositol_transpt"/>
</dbReference>
<name>A0A0N1P0J9_9EURO</name>
<dbReference type="PRINTS" id="PR00171">
    <property type="entry name" value="SUGRTRNSPORT"/>
</dbReference>
<feature type="transmembrane region" description="Helical" evidence="9">
    <location>
        <begin position="383"/>
        <end position="407"/>
    </location>
</feature>
<proteinExistence type="inferred from homology"/>
<organism evidence="11 12">
    <name type="scientific">Cyphellophora attinorum</name>
    <dbReference type="NCBI Taxonomy" id="1664694"/>
    <lineage>
        <taxon>Eukaryota</taxon>
        <taxon>Fungi</taxon>
        <taxon>Dikarya</taxon>
        <taxon>Ascomycota</taxon>
        <taxon>Pezizomycotina</taxon>
        <taxon>Eurotiomycetes</taxon>
        <taxon>Chaetothyriomycetidae</taxon>
        <taxon>Chaetothyriales</taxon>
        <taxon>Cyphellophoraceae</taxon>
        <taxon>Cyphellophora</taxon>
    </lineage>
</organism>
<dbReference type="EMBL" id="LFJN01000012">
    <property type="protein sequence ID" value="KPI40480.1"/>
    <property type="molecule type" value="Genomic_DNA"/>
</dbReference>
<dbReference type="PROSITE" id="PS50850">
    <property type="entry name" value="MFS"/>
    <property type="match status" value="1"/>
</dbReference>
<dbReference type="GO" id="GO:0005351">
    <property type="term" value="F:carbohydrate:proton symporter activity"/>
    <property type="evidence" value="ECO:0007669"/>
    <property type="project" value="TreeGrafter"/>
</dbReference>
<gene>
    <name evidence="11" type="ORF">AB675_7673</name>
</gene>
<reference evidence="11 12" key="1">
    <citation type="submission" date="2015-06" db="EMBL/GenBank/DDBJ databases">
        <title>Draft genome of the ant-associated black yeast Phialophora attae CBS 131958.</title>
        <authorList>
            <person name="Moreno L.F."/>
            <person name="Stielow B.J."/>
            <person name="de Hoog S."/>
            <person name="Vicente V.A."/>
            <person name="Weiss V.A."/>
            <person name="de Vries M."/>
            <person name="Cruz L.M."/>
            <person name="Souza E.M."/>
        </authorList>
    </citation>
    <scope>NUCLEOTIDE SEQUENCE [LARGE SCALE GENOMIC DNA]</scope>
    <source>
        <strain evidence="11 12">CBS 131958</strain>
    </source>
</reference>
<dbReference type="SUPFAM" id="SSF103473">
    <property type="entry name" value="MFS general substrate transporter"/>
    <property type="match status" value="1"/>
</dbReference>
<keyword evidence="5 9" id="KW-1133">Transmembrane helix</keyword>
<feature type="transmembrane region" description="Helical" evidence="9">
    <location>
        <begin position="419"/>
        <end position="441"/>
    </location>
</feature>
<dbReference type="NCBIfam" id="TIGR00879">
    <property type="entry name" value="SP"/>
    <property type="match status" value="1"/>
</dbReference>
<dbReference type="GeneID" id="28739940"/>
<dbReference type="PANTHER" id="PTHR48022">
    <property type="entry name" value="PLASTIDIC GLUCOSE TRANSPORTER 4"/>
    <property type="match status" value="1"/>
</dbReference>
<evidence type="ECO:0000256" key="7">
    <source>
        <dbReference type="RuleBase" id="RU003346"/>
    </source>
</evidence>
<evidence type="ECO:0000313" key="11">
    <source>
        <dbReference type="EMBL" id="KPI40480.1"/>
    </source>
</evidence>
<dbReference type="InterPro" id="IPR020846">
    <property type="entry name" value="MFS_dom"/>
</dbReference>
<feature type="transmembrane region" description="Helical" evidence="9">
    <location>
        <begin position="151"/>
        <end position="171"/>
    </location>
</feature>
<dbReference type="PANTHER" id="PTHR48022:SF44">
    <property type="entry name" value="SUGAR TRANSPORTER, PUTATIVE (AFU_ORTHOLOGUE AFUA_4G14610)-RELATED"/>
    <property type="match status" value="1"/>
</dbReference>
<evidence type="ECO:0000256" key="2">
    <source>
        <dbReference type="ARBA" id="ARBA00010992"/>
    </source>
</evidence>
<evidence type="ECO:0000256" key="4">
    <source>
        <dbReference type="ARBA" id="ARBA00022692"/>
    </source>
</evidence>
<comment type="subcellular location">
    <subcellularLocation>
        <location evidence="1">Membrane</location>
        <topology evidence="1">Multi-pass membrane protein</topology>
    </subcellularLocation>
</comment>
<dbReference type="RefSeq" id="XP_018000443.1">
    <property type="nucleotide sequence ID" value="XM_018148060.1"/>
</dbReference>
<evidence type="ECO:0000256" key="6">
    <source>
        <dbReference type="ARBA" id="ARBA00023136"/>
    </source>
</evidence>
<feature type="transmembrane region" description="Helical" evidence="9">
    <location>
        <begin position="183"/>
        <end position="204"/>
    </location>
</feature>
<evidence type="ECO:0000256" key="5">
    <source>
        <dbReference type="ARBA" id="ARBA00022989"/>
    </source>
</evidence>
<dbReference type="GO" id="GO:0016020">
    <property type="term" value="C:membrane"/>
    <property type="evidence" value="ECO:0007669"/>
    <property type="project" value="UniProtKB-SubCell"/>
</dbReference>
<keyword evidence="6 9" id="KW-0472">Membrane</keyword>
<sequence>MAVQAWRALQGKTLLICLNLFSAIALIFEGYNQGVMGGVSGTPDFIQQMGLGTDGIIVDATHQGGLVASYYFGAMFGCFFAGWFGDTYGRKRGVWLGSLFCILGGALLSASINSNMFICSRVITGIGIGFINTIIPTWVSELARAHNRGVHFTFIFISNYLGIIIAYWLNYGVSFTSGAAFKWRFPLAFMTVPTIIIALTVAFLPDSPRWLIANGRRTEAIEVLAKVRGDLSQDDRELLAEVEELEAVVEASKHSRNQIWNIALGRHSGRLHLGRRAWMGFFLMQMLMWSGIMAITTYSGELFKQAGFSPAKSAWMGGFCNSVSGVLGTAAAALVIDRWGRIKSLLTGFTTQGIVMFLTGAFLKVAKDLNESDPTKAQKFGVASASMLFVFLWCFCMFVIVPCFLYSTEIWPQEVRAQGYAFTVFGWAVGSGLTTLLIPIMLQKLNYGTFFLFGAFNIVAIPSVWFIYPETRGRSLEEINLLFASSSLLVSANEKEYQRMVQEAGGNTAVAERRLLDEVDASTREGKGEARTPSASSNGEKGSTSGVAIHNVPKL</sequence>
<evidence type="ECO:0000256" key="3">
    <source>
        <dbReference type="ARBA" id="ARBA00022448"/>
    </source>
</evidence>
<dbReference type="InterPro" id="IPR036259">
    <property type="entry name" value="MFS_trans_sf"/>
</dbReference>
<feature type="compositionally biased region" description="Polar residues" evidence="8">
    <location>
        <begin position="533"/>
        <end position="546"/>
    </location>
</feature>
<feature type="compositionally biased region" description="Basic and acidic residues" evidence="8">
    <location>
        <begin position="518"/>
        <end position="530"/>
    </location>
</feature>
<feature type="region of interest" description="Disordered" evidence="8">
    <location>
        <begin position="518"/>
        <end position="555"/>
    </location>
</feature>
<dbReference type="Pfam" id="PF00083">
    <property type="entry name" value="Sugar_tr"/>
    <property type="match status" value="1"/>
</dbReference>
<feature type="transmembrane region" description="Helical" evidence="9">
    <location>
        <begin position="68"/>
        <end position="86"/>
    </location>
</feature>
<feature type="transmembrane region" description="Helical" evidence="9">
    <location>
        <begin position="315"/>
        <end position="336"/>
    </location>
</feature>
<keyword evidence="11" id="KW-0762">Sugar transport</keyword>
<feature type="transmembrane region" description="Helical" evidence="9">
    <location>
        <begin position="447"/>
        <end position="468"/>
    </location>
</feature>
<dbReference type="Proteomes" id="UP000038010">
    <property type="component" value="Unassembled WGS sequence"/>
</dbReference>
<keyword evidence="3 7" id="KW-0813">Transport</keyword>
<evidence type="ECO:0000256" key="1">
    <source>
        <dbReference type="ARBA" id="ARBA00004141"/>
    </source>
</evidence>
<evidence type="ECO:0000313" key="12">
    <source>
        <dbReference type="Proteomes" id="UP000038010"/>
    </source>
</evidence>
<evidence type="ECO:0000256" key="8">
    <source>
        <dbReference type="SAM" id="MobiDB-lite"/>
    </source>
</evidence>
<feature type="transmembrane region" description="Helical" evidence="9">
    <location>
        <begin position="12"/>
        <end position="31"/>
    </location>
</feature>
<evidence type="ECO:0000256" key="9">
    <source>
        <dbReference type="SAM" id="Phobius"/>
    </source>
</evidence>
<dbReference type="Gene3D" id="1.20.1250.20">
    <property type="entry name" value="MFS general substrate transporter like domains"/>
    <property type="match status" value="1"/>
</dbReference>